<dbReference type="InterPro" id="IPR029787">
    <property type="entry name" value="Nucleotide_cyclase"/>
</dbReference>
<evidence type="ECO:0000256" key="4">
    <source>
        <dbReference type="SAM" id="Phobius"/>
    </source>
</evidence>
<evidence type="ECO:0000256" key="2">
    <source>
        <dbReference type="ARBA" id="ARBA00012528"/>
    </source>
</evidence>
<dbReference type="RefSeq" id="WP_126518224.1">
    <property type="nucleotide sequence ID" value="NZ_RXNU01000001.1"/>
</dbReference>
<dbReference type="Pfam" id="PF07695">
    <property type="entry name" value="7TMR-DISM_7TM"/>
    <property type="match status" value="1"/>
</dbReference>
<evidence type="ECO:0000256" key="1">
    <source>
        <dbReference type="ARBA" id="ARBA00001946"/>
    </source>
</evidence>
<dbReference type="InterPro" id="IPR000160">
    <property type="entry name" value="GGDEF_dom"/>
</dbReference>
<dbReference type="Gene3D" id="2.60.40.2380">
    <property type="match status" value="1"/>
</dbReference>
<dbReference type="InterPro" id="IPR043128">
    <property type="entry name" value="Rev_trsase/Diguanyl_cyclase"/>
</dbReference>
<comment type="cofactor">
    <cofactor evidence="1">
        <name>Mg(2+)</name>
        <dbReference type="ChEBI" id="CHEBI:18420"/>
    </cofactor>
</comment>
<gene>
    <name evidence="6" type="ORF">EKG38_02170</name>
</gene>
<dbReference type="EC" id="2.7.7.65" evidence="2"/>
<keyword evidence="4" id="KW-0812">Transmembrane</keyword>
<evidence type="ECO:0000313" key="7">
    <source>
        <dbReference type="Proteomes" id="UP000267448"/>
    </source>
</evidence>
<organism evidence="6 7">
    <name type="scientific">Shewanella canadensis</name>
    <dbReference type="NCBI Taxonomy" id="271096"/>
    <lineage>
        <taxon>Bacteria</taxon>
        <taxon>Pseudomonadati</taxon>
        <taxon>Pseudomonadota</taxon>
        <taxon>Gammaproteobacteria</taxon>
        <taxon>Alteromonadales</taxon>
        <taxon>Shewanellaceae</taxon>
        <taxon>Shewanella</taxon>
    </lineage>
</organism>
<feature type="transmembrane region" description="Helical" evidence="4">
    <location>
        <begin position="355"/>
        <end position="378"/>
    </location>
</feature>
<accession>A0A431WZD8</accession>
<feature type="transmembrane region" description="Helical" evidence="4">
    <location>
        <begin position="324"/>
        <end position="346"/>
    </location>
</feature>
<keyword evidence="7" id="KW-1185">Reference proteome</keyword>
<evidence type="ECO:0000313" key="6">
    <source>
        <dbReference type="EMBL" id="RTR40742.1"/>
    </source>
</evidence>
<dbReference type="CDD" id="cd01949">
    <property type="entry name" value="GGDEF"/>
    <property type="match status" value="1"/>
</dbReference>
<sequence>MSKSSNLRFALASTMQRVTLALVSTLLAILSFLLPVLAAPLDTSNVFKQPIGKELLFLQEQQPLSVNSALAAYLQGDFTASHSSVLSFGIGSKPIWLAFNVQNPLTSPVNRRIQIATSWLDSVDIHYIPTRTTAFRQVVTQYSGDRSSFTKRNLNDRYFSFDHDFTPGETTVLIRIESPDPMVLPIYFSNLDTALERSQFQSYSYGFLYGAVLCLLIYNILLFIGMRSISYLLYSMFLFGFLLMNLSYTGHGYQWLWPEFPQWQQWANPVLMMLFNVTGLLFALRFLRVKSFLPGTYKLTKLICILFPLLLLMAFIAGDQVLGLFFAFDFMLLFSFMMILLGLLALKAGNPSAKVFLLASTSSMTGAAVTGMAVWGFIPFTDVTYRAAEIGILIDIVLLALALAVKFRATEREKIIAEHQAKTDPLTGLNNRRAFYEITPIFWKQKKTKVGVSMIIIDIDYFKVINDTYGHTVGDDVLVQFATLLNKSLRQQDIAARWGGEEFILLLPKTRLREASTISKHLCESIAKHAFIADSNELQVTASIGLAHGSPAHFTLEQLISLADQQLYQAKQCGKNQISYENSPDVPGETCN</sequence>
<dbReference type="PANTHER" id="PTHR45138">
    <property type="entry name" value="REGULATORY COMPONENTS OF SENSORY TRANSDUCTION SYSTEM"/>
    <property type="match status" value="1"/>
</dbReference>
<dbReference type="InterPro" id="IPR011623">
    <property type="entry name" value="7TMR_DISM_rcpt_extracell_dom1"/>
</dbReference>
<name>A0A431WZD8_9GAMM</name>
<dbReference type="Pfam" id="PF07696">
    <property type="entry name" value="7TMR-DISMED2"/>
    <property type="match status" value="1"/>
</dbReference>
<dbReference type="NCBIfam" id="TIGR00254">
    <property type="entry name" value="GGDEF"/>
    <property type="match status" value="1"/>
</dbReference>
<feature type="transmembrane region" description="Helical" evidence="4">
    <location>
        <begin position="384"/>
        <end position="405"/>
    </location>
</feature>
<dbReference type="Gene3D" id="3.30.70.270">
    <property type="match status" value="1"/>
</dbReference>
<feature type="domain" description="GGDEF" evidence="5">
    <location>
        <begin position="450"/>
        <end position="583"/>
    </location>
</feature>
<dbReference type="Pfam" id="PF00990">
    <property type="entry name" value="GGDEF"/>
    <property type="match status" value="1"/>
</dbReference>
<dbReference type="PROSITE" id="PS50887">
    <property type="entry name" value="GGDEF"/>
    <property type="match status" value="1"/>
</dbReference>
<feature type="transmembrane region" description="Helical" evidence="4">
    <location>
        <begin position="231"/>
        <end position="250"/>
    </location>
</feature>
<dbReference type="SMART" id="SM00267">
    <property type="entry name" value="GGDEF"/>
    <property type="match status" value="1"/>
</dbReference>
<feature type="transmembrane region" description="Helical" evidence="4">
    <location>
        <begin position="270"/>
        <end position="287"/>
    </location>
</feature>
<dbReference type="Proteomes" id="UP000267448">
    <property type="component" value="Unassembled WGS sequence"/>
</dbReference>
<reference evidence="6 7" key="1">
    <citation type="submission" date="2018-12" db="EMBL/GenBank/DDBJ databases">
        <authorList>
            <person name="Yu L."/>
        </authorList>
    </citation>
    <scope>NUCLEOTIDE SEQUENCE [LARGE SCALE GENOMIC DNA]</scope>
    <source>
        <strain evidence="6 7">HAW-EB2</strain>
    </source>
</reference>
<dbReference type="AlphaFoldDB" id="A0A431WZD8"/>
<dbReference type="InterPro" id="IPR050469">
    <property type="entry name" value="Diguanylate_Cyclase"/>
</dbReference>
<dbReference type="EMBL" id="RXNU01000001">
    <property type="protein sequence ID" value="RTR40742.1"/>
    <property type="molecule type" value="Genomic_DNA"/>
</dbReference>
<comment type="catalytic activity">
    <reaction evidence="3">
        <text>2 GTP = 3',3'-c-di-GMP + 2 diphosphate</text>
        <dbReference type="Rhea" id="RHEA:24898"/>
        <dbReference type="ChEBI" id="CHEBI:33019"/>
        <dbReference type="ChEBI" id="CHEBI:37565"/>
        <dbReference type="ChEBI" id="CHEBI:58805"/>
        <dbReference type="EC" id="2.7.7.65"/>
    </reaction>
</comment>
<feature type="transmembrane region" description="Helical" evidence="4">
    <location>
        <begin position="299"/>
        <end position="318"/>
    </location>
</feature>
<dbReference type="OrthoDB" id="5289013at2"/>
<evidence type="ECO:0000256" key="3">
    <source>
        <dbReference type="ARBA" id="ARBA00034247"/>
    </source>
</evidence>
<dbReference type="GO" id="GO:0052621">
    <property type="term" value="F:diguanylate cyclase activity"/>
    <property type="evidence" value="ECO:0007669"/>
    <property type="project" value="UniProtKB-EC"/>
</dbReference>
<comment type="caution">
    <text evidence="6">The sequence shown here is derived from an EMBL/GenBank/DDBJ whole genome shotgun (WGS) entry which is preliminary data.</text>
</comment>
<dbReference type="FunFam" id="3.30.70.270:FF:000001">
    <property type="entry name" value="Diguanylate cyclase domain protein"/>
    <property type="match status" value="1"/>
</dbReference>
<keyword evidence="4" id="KW-0472">Membrane</keyword>
<feature type="transmembrane region" description="Helical" evidence="4">
    <location>
        <begin position="203"/>
        <end position="224"/>
    </location>
</feature>
<proteinExistence type="predicted"/>
<dbReference type="InterPro" id="IPR011622">
    <property type="entry name" value="7TMR_DISM_rcpt_extracell_dom2"/>
</dbReference>
<evidence type="ECO:0000259" key="5">
    <source>
        <dbReference type="PROSITE" id="PS50887"/>
    </source>
</evidence>
<protein>
    <recommendedName>
        <fullName evidence="2">diguanylate cyclase</fullName>
        <ecNumber evidence="2">2.7.7.65</ecNumber>
    </recommendedName>
</protein>
<dbReference type="PANTHER" id="PTHR45138:SF9">
    <property type="entry name" value="DIGUANYLATE CYCLASE DGCM-RELATED"/>
    <property type="match status" value="1"/>
</dbReference>
<dbReference type="SUPFAM" id="SSF55073">
    <property type="entry name" value="Nucleotide cyclase"/>
    <property type="match status" value="1"/>
</dbReference>
<keyword evidence="4" id="KW-1133">Transmembrane helix</keyword>